<dbReference type="WBParaSite" id="SPAL_0000135100.1">
    <property type="protein sequence ID" value="SPAL_0000135100.1"/>
    <property type="gene ID" value="SPAL_0000135100"/>
</dbReference>
<sequence length="158" mass="18841">MAPTNKLTNNEAKKALLWTPDEVKLLLELYDKTDDNLTKTKRLEQICHHFPNRTIKAMLTKLRETKEEKGGKCEVKVKKNEEKFEGNFNFDNYEEVKMKKEVRRKKEEEPPIVNEINDEELLKVEKLFLKFVNTINYQRKKGKSTRMQKFNVSKDSFQ</sequence>
<dbReference type="Proteomes" id="UP000046392">
    <property type="component" value="Unplaced"/>
</dbReference>
<accession>A0A0N5B5K7</accession>
<name>A0A0N5B5K7_STREA</name>
<dbReference type="AlphaFoldDB" id="A0A0N5B5K7"/>
<protein>
    <submittedName>
        <fullName evidence="2">Uncharacterized protein</fullName>
    </submittedName>
</protein>
<evidence type="ECO:0000313" key="2">
    <source>
        <dbReference type="WBParaSite" id="SPAL_0000135100.1"/>
    </source>
</evidence>
<reference evidence="2" key="1">
    <citation type="submission" date="2017-02" db="UniProtKB">
        <authorList>
            <consortium name="WormBaseParasite"/>
        </authorList>
    </citation>
    <scope>IDENTIFICATION</scope>
</reference>
<proteinExistence type="predicted"/>
<organism evidence="1 2">
    <name type="scientific">Strongyloides papillosus</name>
    <name type="common">Intestinal threadworm</name>
    <dbReference type="NCBI Taxonomy" id="174720"/>
    <lineage>
        <taxon>Eukaryota</taxon>
        <taxon>Metazoa</taxon>
        <taxon>Ecdysozoa</taxon>
        <taxon>Nematoda</taxon>
        <taxon>Chromadorea</taxon>
        <taxon>Rhabditida</taxon>
        <taxon>Tylenchina</taxon>
        <taxon>Panagrolaimomorpha</taxon>
        <taxon>Strongyloidoidea</taxon>
        <taxon>Strongyloididae</taxon>
        <taxon>Strongyloides</taxon>
    </lineage>
</organism>
<keyword evidence="1" id="KW-1185">Reference proteome</keyword>
<evidence type="ECO:0000313" key="1">
    <source>
        <dbReference type="Proteomes" id="UP000046392"/>
    </source>
</evidence>